<evidence type="ECO:0000313" key="6">
    <source>
        <dbReference type="EMBL" id="KAG1311572.1"/>
    </source>
</evidence>
<evidence type="ECO:0000256" key="2">
    <source>
        <dbReference type="ARBA" id="ARBA00022670"/>
    </source>
</evidence>
<sequence length="218" mass="24386">MTRGNQREQARLKNLKKKEKENKGKSNHNGMSVNQKKESDAAIMRAKQEAALAKKQAEAAAGLKPSLLTHFGYVVGIGVYHTGIEIGMREYCFAGHDYENATGVFVIQPKFTPNDLIFKRSIHMGYTKLSQEEIDKVIKEISNEYIGPSYSLLTRNCNHFSEDLCKRLTGRSIPGWINRAAKLGTIFPCVIPTIWVDPPETTIGNSVTLSKVEEKDTL</sequence>
<organism evidence="6 7">
    <name type="scientific">Rhizopus oryzae</name>
    <name type="common">Mucormycosis agent</name>
    <name type="synonym">Rhizopus arrhizus var. delemar</name>
    <dbReference type="NCBI Taxonomy" id="64495"/>
    <lineage>
        <taxon>Eukaryota</taxon>
        <taxon>Fungi</taxon>
        <taxon>Fungi incertae sedis</taxon>
        <taxon>Mucoromycota</taxon>
        <taxon>Mucoromycotina</taxon>
        <taxon>Mucoromycetes</taxon>
        <taxon>Mucorales</taxon>
        <taxon>Mucorineae</taxon>
        <taxon>Rhizopodaceae</taxon>
        <taxon>Rhizopus</taxon>
    </lineage>
</organism>
<dbReference type="PANTHER" id="PTHR12378:SF80">
    <property type="entry name" value="IP06716P-RELATED"/>
    <property type="match status" value="1"/>
</dbReference>
<dbReference type="AlphaFoldDB" id="A0A9P6XEJ0"/>
<dbReference type="PANTHER" id="PTHR12378">
    <property type="entry name" value="DESUMOYLATING ISOPEPTIDASE"/>
    <property type="match status" value="1"/>
</dbReference>
<keyword evidence="7" id="KW-1185">Reference proteome</keyword>
<feature type="domain" description="PPPDE" evidence="5">
    <location>
        <begin position="55"/>
        <end position="195"/>
    </location>
</feature>
<dbReference type="SMART" id="SM01179">
    <property type="entry name" value="DUF862"/>
    <property type="match status" value="1"/>
</dbReference>
<dbReference type="GO" id="GO:0006508">
    <property type="term" value="P:proteolysis"/>
    <property type="evidence" value="ECO:0007669"/>
    <property type="project" value="UniProtKB-KW"/>
</dbReference>
<dbReference type="EMBL" id="JAANQT010000374">
    <property type="protein sequence ID" value="KAG1311572.1"/>
    <property type="molecule type" value="Genomic_DNA"/>
</dbReference>
<dbReference type="PROSITE" id="PS51858">
    <property type="entry name" value="PPPDE"/>
    <property type="match status" value="1"/>
</dbReference>
<accession>A0A9P6XEJ0</accession>
<comment type="similarity">
    <text evidence="1">Belongs to the DeSI family.</text>
</comment>
<dbReference type="InterPro" id="IPR008580">
    <property type="entry name" value="PPPDE_dom"/>
</dbReference>
<reference evidence="6" key="1">
    <citation type="journal article" date="2020" name="Microb. Genom.">
        <title>Genetic diversity of clinical and environmental Mucorales isolates obtained from an investigation of mucormycosis cases among solid organ transplant recipients.</title>
        <authorList>
            <person name="Nguyen M.H."/>
            <person name="Kaul D."/>
            <person name="Muto C."/>
            <person name="Cheng S.J."/>
            <person name="Richter R.A."/>
            <person name="Bruno V.M."/>
            <person name="Liu G."/>
            <person name="Beyhan S."/>
            <person name="Sundermann A.J."/>
            <person name="Mounaud S."/>
            <person name="Pasculle A.W."/>
            <person name="Nierman W.C."/>
            <person name="Driscoll E."/>
            <person name="Cumbie R."/>
            <person name="Clancy C.J."/>
            <person name="Dupont C.L."/>
        </authorList>
    </citation>
    <scope>NUCLEOTIDE SEQUENCE</scope>
    <source>
        <strain evidence="6">GL11</strain>
    </source>
</reference>
<keyword evidence="2" id="KW-0645">Protease</keyword>
<dbReference type="Proteomes" id="UP000716291">
    <property type="component" value="Unassembled WGS sequence"/>
</dbReference>
<evidence type="ECO:0000256" key="4">
    <source>
        <dbReference type="SAM" id="MobiDB-lite"/>
    </source>
</evidence>
<dbReference type="Pfam" id="PF04419">
    <property type="entry name" value="SERF-like_N"/>
    <property type="match status" value="1"/>
</dbReference>
<dbReference type="Pfam" id="PF05903">
    <property type="entry name" value="Peptidase_C97"/>
    <property type="match status" value="1"/>
</dbReference>
<keyword evidence="3" id="KW-0378">Hydrolase</keyword>
<name>A0A9P6XEJ0_RHIOR</name>
<proteinExistence type="inferred from homology"/>
<feature type="region of interest" description="Disordered" evidence="4">
    <location>
        <begin position="1"/>
        <end position="39"/>
    </location>
</feature>
<evidence type="ECO:0000313" key="7">
    <source>
        <dbReference type="Proteomes" id="UP000716291"/>
    </source>
</evidence>
<comment type="caution">
    <text evidence="6">The sequence shown here is derived from an EMBL/GenBank/DDBJ whole genome shotgun (WGS) entry which is preliminary data.</text>
</comment>
<evidence type="ECO:0000259" key="5">
    <source>
        <dbReference type="PROSITE" id="PS51858"/>
    </source>
</evidence>
<dbReference type="GO" id="GO:0016579">
    <property type="term" value="P:protein deubiquitination"/>
    <property type="evidence" value="ECO:0007669"/>
    <property type="project" value="TreeGrafter"/>
</dbReference>
<gene>
    <name evidence="6" type="ORF">G6F64_003702</name>
</gene>
<dbReference type="InterPro" id="IPR007513">
    <property type="entry name" value="SERF-like_N"/>
</dbReference>
<dbReference type="GO" id="GO:0101005">
    <property type="term" value="F:deubiquitinase activity"/>
    <property type="evidence" value="ECO:0007669"/>
    <property type="project" value="TreeGrafter"/>
</dbReference>
<dbReference type="Gene3D" id="3.90.1720.30">
    <property type="entry name" value="PPPDE domains"/>
    <property type="match status" value="1"/>
</dbReference>
<protein>
    <recommendedName>
        <fullName evidence="5">PPPDE domain-containing protein</fullName>
    </recommendedName>
</protein>
<evidence type="ECO:0000256" key="1">
    <source>
        <dbReference type="ARBA" id="ARBA00008140"/>
    </source>
</evidence>
<dbReference type="OrthoDB" id="412286at2759"/>
<feature type="compositionally biased region" description="Basic and acidic residues" evidence="4">
    <location>
        <begin position="1"/>
        <end position="11"/>
    </location>
</feature>
<dbReference type="InterPro" id="IPR042266">
    <property type="entry name" value="PPPDE_sf"/>
</dbReference>
<evidence type="ECO:0000256" key="3">
    <source>
        <dbReference type="ARBA" id="ARBA00022801"/>
    </source>
</evidence>